<dbReference type="RefSeq" id="WP_185818871.1">
    <property type="nucleotide sequence ID" value="NZ_JACMYG010000030.1"/>
</dbReference>
<evidence type="ECO:0000313" key="2">
    <source>
        <dbReference type="Proteomes" id="UP000526003"/>
    </source>
</evidence>
<dbReference type="EMBL" id="JACMYG010000030">
    <property type="protein sequence ID" value="MBC2692592.1"/>
    <property type="molecule type" value="Genomic_DNA"/>
</dbReference>
<gene>
    <name evidence="1" type="ORF">H7995_22640</name>
</gene>
<evidence type="ECO:0000313" key="1">
    <source>
        <dbReference type="EMBL" id="MBC2692592.1"/>
    </source>
</evidence>
<accession>A0A7X1GHL1</accession>
<name>A0A7X1GHL1_9PSED</name>
<comment type="caution">
    <text evidence="1">The sequence shown here is derived from an EMBL/GenBank/DDBJ whole genome shotgun (WGS) entry which is preliminary data.</text>
</comment>
<organism evidence="1 2">
    <name type="scientific">Pseudomonas kielensis</name>
    <dbReference type="NCBI Taxonomy" id="2762577"/>
    <lineage>
        <taxon>Bacteria</taxon>
        <taxon>Pseudomonadati</taxon>
        <taxon>Pseudomonadota</taxon>
        <taxon>Gammaproteobacteria</taxon>
        <taxon>Pseudomonadales</taxon>
        <taxon>Pseudomonadaceae</taxon>
        <taxon>Pseudomonas</taxon>
    </lineage>
</organism>
<protein>
    <submittedName>
        <fullName evidence="1">Uncharacterized protein</fullName>
    </submittedName>
</protein>
<sequence length="229" mass="25312">MTLGDFNWSIRRYLRSRIGSAPSREDTFDLLATLLGYQSFQCLASDAVIVRLHGADQTYIDDVIALRQSPFPIEHAAMRHKAIGAEGGAGATAQALADYADARVLVAIPHSILVDPDSYPDLDAPFETLRENAGVLALHCALQEDWKLRDLPIQMLESEFINKPELAVPLYHIYNAILDCCHEDSPYRVHICEKTAFYKQAAASNGHALYTRTSQGQLQTISNGSGRPL</sequence>
<dbReference type="AlphaFoldDB" id="A0A7X1GHL1"/>
<reference evidence="1 2" key="1">
    <citation type="submission" date="2020-08" db="EMBL/GenBank/DDBJ databases">
        <title>Pseudomonas sp. nov.</title>
        <authorList>
            <person name="Gieschler S."/>
            <person name="Fiedler G."/>
            <person name="Brinks E."/>
            <person name="Boehnlein C."/>
            <person name="Franz C.M.A.P."/>
            <person name="Kabisch J."/>
        </authorList>
    </citation>
    <scope>NUCLEOTIDE SEQUENCE [LARGE SCALE GENOMIC DNA]</scope>
    <source>
        <strain evidence="1 2">MBT-1</strain>
    </source>
</reference>
<proteinExistence type="predicted"/>
<dbReference type="Proteomes" id="UP000526003">
    <property type="component" value="Unassembled WGS sequence"/>
</dbReference>
<keyword evidence="2" id="KW-1185">Reference proteome</keyword>